<dbReference type="EMBL" id="AP014680">
    <property type="protein sequence ID" value="BAP84843.1"/>
    <property type="molecule type" value="Genomic_DNA"/>
</dbReference>
<dbReference type="SUPFAM" id="SSF53822">
    <property type="entry name" value="Periplasmic binding protein-like I"/>
    <property type="match status" value="1"/>
</dbReference>
<keyword evidence="1" id="KW-0805">Transcription regulation</keyword>
<dbReference type="SUPFAM" id="SSF47413">
    <property type="entry name" value="lambda repressor-like DNA-binding domains"/>
    <property type="match status" value="1"/>
</dbReference>
<keyword evidence="3" id="KW-0804">Transcription</keyword>
<dbReference type="KEGG" id="lho:LOOC260_102650"/>
<evidence type="ECO:0000256" key="3">
    <source>
        <dbReference type="ARBA" id="ARBA00023163"/>
    </source>
</evidence>
<dbReference type="InterPro" id="IPR010982">
    <property type="entry name" value="Lambda_DNA-bd_dom_sf"/>
</dbReference>
<dbReference type="GO" id="GO:0000976">
    <property type="term" value="F:transcription cis-regulatory region binding"/>
    <property type="evidence" value="ECO:0007669"/>
    <property type="project" value="TreeGrafter"/>
</dbReference>
<dbReference type="GO" id="GO:0003700">
    <property type="term" value="F:DNA-binding transcription factor activity"/>
    <property type="evidence" value="ECO:0007669"/>
    <property type="project" value="TreeGrafter"/>
</dbReference>
<dbReference type="PANTHER" id="PTHR30146">
    <property type="entry name" value="LACI-RELATED TRANSCRIPTIONAL REPRESSOR"/>
    <property type="match status" value="1"/>
</dbReference>
<feature type="domain" description="HTH lacI-type" evidence="4">
    <location>
        <begin position="7"/>
        <end position="61"/>
    </location>
</feature>
<dbReference type="AlphaFoldDB" id="A0A0A1GVG5"/>
<protein>
    <submittedName>
        <fullName evidence="5">LacI family transcriptional regulator</fullName>
    </submittedName>
</protein>
<reference evidence="5 6" key="1">
    <citation type="submission" date="2014-11" db="EMBL/GenBank/DDBJ databases">
        <title>Complete genome sequence and analysis of Lactobacillus hokkaidonensis LOOC260T.</title>
        <authorList>
            <person name="Tanizawa Y."/>
            <person name="Tohno M."/>
            <person name="Kaminuma E."/>
            <person name="Nakamura Y."/>
            <person name="Arita M."/>
        </authorList>
    </citation>
    <scope>NUCLEOTIDE SEQUENCE [LARGE SCALE GENOMIC DNA]</scope>
    <source>
        <strain evidence="5 6">LOOC260</strain>
    </source>
</reference>
<dbReference type="PANTHER" id="PTHR30146:SF109">
    <property type="entry name" value="HTH-TYPE TRANSCRIPTIONAL REGULATOR GALS"/>
    <property type="match status" value="1"/>
</dbReference>
<dbReference type="SMART" id="SM00354">
    <property type="entry name" value="HTH_LACI"/>
    <property type="match status" value="1"/>
</dbReference>
<gene>
    <name evidence="5" type="ORF">LOOC260_102650</name>
</gene>
<evidence type="ECO:0000313" key="6">
    <source>
        <dbReference type="Proteomes" id="UP000031620"/>
    </source>
</evidence>
<dbReference type="STRING" id="1291742.LOOC260_102650"/>
<dbReference type="CDD" id="cd01392">
    <property type="entry name" value="HTH_LacI"/>
    <property type="match status" value="1"/>
</dbReference>
<sequence>MDHDGRITIKDIAKETNLSIATVSRVLANTGEHNGETVKKVQNAAIKMGYIKNTSAVELVQRTSHVIAVIVSNTKSNFSDSIISAIEDQAVQNNLDVFILHAGHADEVSQERAIKTVSERAVKGIILVSLELNDHILQLLKEAGISCVCLSTSVKNSVFPFVTSDNFKMGYAATDFLIKKGHKKIGIAGIPADGSISQRIAGYSQCMQDHNLQIKKAWIQYGDCTYDDGVQAMKNYREQEPITAVICASDFVGVGLMNTATKMGIKVPVQLNIISFDGTNLVDIVRPRITSVTQQFYAMGTEGIDFILKKRSFTSKYLPFKIVERESTSSIN</sequence>
<evidence type="ECO:0000256" key="2">
    <source>
        <dbReference type="ARBA" id="ARBA00023125"/>
    </source>
</evidence>
<dbReference type="Pfam" id="PF00356">
    <property type="entry name" value="LacI"/>
    <property type="match status" value="1"/>
</dbReference>
<dbReference type="InterPro" id="IPR000843">
    <property type="entry name" value="HTH_LacI"/>
</dbReference>
<name>A0A0A1GVG5_9LACO</name>
<evidence type="ECO:0000259" key="4">
    <source>
        <dbReference type="PROSITE" id="PS50932"/>
    </source>
</evidence>
<accession>A0A0A1GVG5</accession>
<dbReference type="HOGENOM" id="CLU_037628_6_0_9"/>
<evidence type="ECO:0000256" key="1">
    <source>
        <dbReference type="ARBA" id="ARBA00023015"/>
    </source>
</evidence>
<dbReference type="Proteomes" id="UP000031620">
    <property type="component" value="Chromosome"/>
</dbReference>
<dbReference type="Pfam" id="PF00532">
    <property type="entry name" value="Peripla_BP_1"/>
    <property type="match status" value="1"/>
</dbReference>
<evidence type="ECO:0000313" key="5">
    <source>
        <dbReference type="EMBL" id="BAP84843.1"/>
    </source>
</evidence>
<dbReference type="RefSeq" id="WP_041092362.1">
    <property type="nucleotide sequence ID" value="NZ_AP014680.1"/>
</dbReference>
<keyword evidence="2" id="KW-0238">DNA-binding</keyword>
<dbReference type="InterPro" id="IPR028082">
    <property type="entry name" value="Peripla_BP_I"/>
</dbReference>
<dbReference type="InterPro" id="IPR001761">
    <property type="entry name" value="Peripla_BP/Lac1_sug-bd_dom"/>
</dbReference>
<dbReference type="PROSITE" id="PS50932">
    <property type="entry name" value="HTH_LACI_2"/>
    <property type="match status" value="1"/>
</dbReference>
<organism evidence="5 6">
    <name type="scientific">Paucilactobacillus hokkaidonensis JCM 18461</name>
    <dbReference type="NCBI Taxonomy" id="1291742"/>
    <lineage>
        <taxon>Bacteria</taxon>
        <taxon>Bacillati</taxon>
        <taxon>Bacillota</taxon>
        <taxon>Bacilli</taxon>
        <taxon>Lactobacillales</taxon>
        <taxon>Lactobacillaceae</taxon>
        <taxon>Paucilactobacillus</taxon>
    </lineage>
</organism>
<dbReference type="Gene3D" id="1.10.260.40">
    <property type="entry name" value="lambda repressor-like DNA-binding domains"/>
    <property type="match status" value="1"/>
</dbReference>
<proteinExistence type="predicted"/>
<dbReference type="Gene3D" id="3.40.50.2300">
    <property type="match status" value="2"/>
</dbReference>